<dbReference type="GeneID" id="61925629"/>
<dbReference type="CDD" id="cd17515">
    <property type="entry name" value="RMtype1_S_MjaORF132P_Sau1132ORF3780P-TRD1-CR1_like"/>
    <property type="match status" value="1"/>
</dbReference>
<dbReference type="AlphaFoldDB" id="A0AAP9SE51"/>
<dbReference type="InterPro" id="IPR044946">
    <property type="entry name" value="Restrct_endonuc_typeI_TRD_sf"/>
</dbReference>
<accession>A0AAP9SE51</accession>
<dbReference type="GO" id="GO:0003677">
    <property type="term" value="F:DNA binding"/>
    <property type="evidence" value="ECO:0007669"/>
    <property type="project" value="UniProtKB-KW"/>
</dbReference>
<dbReference type="Pfam" id="PF01420">
    <property type="entry name" value="Methylase_S"/>
    <property type="match status" value="2"/>
</dbReference>
<dbReference type="InterPro" id="IPR000055">
    <property type="entry name" value="Restrct_endonuc_typeI_TRD"/>
</dbReference>
<dbReference type="SUPFAM" id="SSF116734">
    <property type="entry name" value="DNA methylase specificity domain"/>
    <property type="match status" value="2"/>
</dbReference>
<evidence type="ECO:0000313" key="6">
    <source>
        <dbReference type="Proteomes" id="UP000503330"/>
    </source>
</evidence>
<evidence type="ECO:0000259" key="4">
    <source>
        <dbReference type="Pfam" id="PF01420"/>
    </source>
</evidence>
<evidence type="ECO:0000256" key="1">
    <source>
        <dbReference type="ARBA" id="ARBA00010923"/>
    </source>
</evidence>
<dbReference type="RefSeq" id="WP_002608732.1">
    <property type="nucleotide sequence ID" value="NZ_BAAACC010000016.1"/>
</dbReference>
<dbReference type="Gene3D" id="1.10.287.1120">
    <property type="entry name" value="Bipartite methylase S protein"/>
    <property type="match status" value="1"/>
</dbReference>
<comment type="similarity">
    <text evidence="1">Belongs to the type-I restriction system S methylase family.</text>
</comment>
<evidence type="ECO:0000313" key="5">
    <source>
        <dbReference type="EMBL" id="QJA02512.1"/>
    </source>
</evidence>
<evidence type="ECO:0000256" key="3">
    <source>
        <dbReference type="ARBA" id="ARBA00023125"/>
    </source>
</evidence>
<dbReference type="GO" id="GO:0009307">
    <property type="term" value="P:DNA restriction-modification system"/>
    <property type="evidence" value="ECO:0007669"/>
    <property type="project" value="UniProtKB-KW"/>
</dbReference>
<dbReference type="GO" id="GO:0004519">
    <property type="term" value="F:endonuclease activity"/>
    <property type="evidence" value="ECO:0007669"/>
    <property type="project" value="UniProtKB-KW"/>
</dbReference>
<dbReference type="Proteomes" id="UP000503330">
    <property type="component" value="Chromosome"/>
</dbReference>
<dbReference type="InterPro" id="IPR052021">
    <property type="entry name" value="Type-I_RS_S_subunit"/>
</dbReference>
<dbReference type="PANTHER" id="PTHR30408:SF12">
    <property type="entry name" value="TYPE I RESTRICTION ENZYME MJAVIII SPECIFICITY SUBUNIT"/>
    <property type="match status" value="1"/>
</dbReference>
<keyword evidence="5" id="KW-0255">Endonuclease</keyword>
<feature type="domain" description="Type I restriction modification DNA specificity" evidence="4">
    <location>
        <begin position="18"/>
        <end position="186"/>
    </location>
</feature>
<keyword evidence="5" id="KW-0540">Nuclease</keyword>
<dbReference type="PANTHER" id="PTHR30408">
    <property type="entry name" value="TYPE-1 RESTRICTION ENZYME ECOKI SPECIFICITY PROTEIN"/>
    <property type="match status" value="1"/>
</dbReference>
<reference evidence="5 6" key="1">
    <citation type="submission" date="2020-02" db="EMBL/GenBank/DDBJ databases">
        <authorList>
            <person name="Kociolek L.K."/>
            <person name="Ozer E.A."/>
        </authorList>
    </citation>
    <scope>NUCLEOTIDE SEQUENCE [LARGE SCALE GENOMIC DNA]</scope>
    <source>
        <strain evidence="5 6">ATCC 14501</strain>
    </source>
</reference>
<dbReference type="Gene3D" id="3.90.220.20">
    <property type="entry name" value="DNA methylase specificity domains"/>
    <property type="match status" value="2"/>
</dbReference>
<evidence type="ECO:0000256" key="2">
    <source>
        <dbReference type="ARBA" id="ARBA00022747"/>
    </source>
</evidence>
<dbReference type="EMBL" id="CP048838">
    <property type="protein sequence ID" value="QJA02512.1"/>
    <property type="molecule type" value="Genomic_DNA"/>
</dbReference>
<sequence length="409" mass="46216">MSELITKVPAIRFKGFTDPWEQRKIGTITESFSGGTPTAGKSEYYGGEIPFIRSGEISSDSTELFITDAGLNNSSAKMVELGDILYALYGATSGEVSISRINGAINQAILALRPIQGDDSYMIVQWLKKQKETIISTYLQGGQGNLSSSIVKELLITLPKDKDEQVKVGSFFKQIDQIMTLQQRELDLMKKQKQTLLSKMFPKTGEQFPKIRFKGFTDPWEQRKLGEFGKTFTGLSGKTKDDFGHGDAKFVTYMNVFQNAVASIDQLDSIEIDSKQNEVKKGDVFFTTSSETPEEVGMSSVWKYDCNNVYLNSFTFGYRPNINLDLDYLAFMLRSVGVRNKIIFLAQGISRYNISKTKMMDIEVPIPRYEEQLKIGKFLANIEKTITLQQRKLDQMKIMKKSLLKAMFV</sequence>
<gene>
    <name evidence="5" type="ORF">G4D54_08790</name>
</gene>
<feature type="domain" description="Type I restriction modification DNA specificity" evidence="4">
    <location>
        <begin position="218"/>
        <end position="395"/>
    </location>
</feature>
<dbReference type="REBASE" id="388958">
    <property type="entry name" value="S.Cin14501ORF8795P"/>
</dbReference>
<keyword evidence="2" id="KW-0680">Restriction system</keyword>
<keyword evidence="5" id="KW-0378">Hydrolase</keyword>
<organism evidence="5 6">
    <name type="scientific">Clostridium innocuum</name>
    <dbReference type="NCBI Taxonomy" id="1522"/>
    <lineage>
        <taxon>Bacteria</taxon>
        <taxon>Bacillati</taxon>
        <taxon>Bacillota</taxon>
        <taxon>Clostridia</taxon>
        <taxon>Eubacteriales</taxon>
        <taxon>Clostridiaceae</taxon>
        <taxon>Clostridium</taxon>
    </lineage>
</organism>
<proteinExistence type="inferred from homology"/>
<protein>
    <submittedName>
        <fullName evidence="5">Restriction endonuclease subunit S</fullName>
    </submittedName>
</protein>
<keyword evidence="3" id="KW-0238">DNA-binding</keyword>
<name>A0AAP9SE51_CLOIN</name>